<dbReference type="EMBL" id="MN739154">
    <property type="protein sequence ID" value="QHS90961.1"/>
    <property type="molecule type" value="Genomic_DNA"/>
</dbReference>
<reference evidence="2" key="1">
    <citation type="journal article" date="2020" name="Nature">
        <title>Giant virus diversity and host interactions through global metagenomics.</title>
        <authorList>
            <person name="Schulz F."/>
            <person name="Roux S."/>
            <person name="Paez-Espino D."/>
            <person name="Jungbluth S."/>
            <person name="Walsh D.A."/>
            <person name="Denef V.J."/>
            <person name="McMahon K.D."/>
            <person name="Konstantinidis K.T."/>
            <person name="Eloe-Fadrosh E.A."/>
            <person name="Kyrpides N.C."/>
            <person name="Woyke T."/>
        </authorList>
    </citation>
    <scope>NUCLEOTIDE SEQUENCE</scope>
    <source>
        <strain evidence="2">GVMAG-M-3300013004-44</strain>
    </source>
</reference>
<sequence>MSSVTELTLDLTKIPNDTELLAHAPTILVPQVKSLFSRYSLFFYGFLTGATTVIVGKMAYSAVKTRY</sequence>
<organism evidence="2">
    <name type="scientific">viral metagenome</name>
    <dbReference type="NCBI Taxonomy" id="1070528"/>
    <lineage>
        <taxon>unclassified sequences</taxon>
        <taxon>metagenomes</taxon>
        <taxon>organismal metagenomes</taxon>
    </lineage>
</organism>
<accession>A0A6C0BGV5</accession>
<evidence type="ECO:0000313" key="2">
    <source>
        <dbReference type="EMBL" id="QHS90961.1"/>
    </source>
</evidence>
<name>A0A6C0BGV5_9ZZZZ</name>
<keyword evidence="1" id="KW-0812">Transmembrane</keyword>
<dbReference type="AlphaFoldDB" id="A0A6C0BGV5"/>
<feature type="transmembrane region" description="Helical" evidence="1">
    <location>
        <begin position="41"/>
        <end position="60"/>
    </location>
</feature>
<keyword evidence="1" id="KW-1133">Transmembrane helix</keyword>
<keyword evidence="1" id="KW-0472">Membrane</keyword>
<protein>
    <submittedName>
        <fullName evidence="2">Uncharacterized protein</fullName>
    </submittedName>
</protein>
<evidence type="ECO:0000256" key="1">
    <source>
        <dbReference type="SAM" id="Phobius"/>
    </source>
</evidence>
<proteinExistence type="predicted"/>